<dbReference type="AlphaFoldDB" id="A0A6A3BWL0"/>
<dbReference type="EMBL" id="VEPZ02000640">
    <property type="protein sequence ID" value="KAE8721126.1"/>
    <property type="molecule type" value="Genomic_DNA"/>
</dbReference>
<gene>
    <name evidence="1" type="ORF">F3Y22_tig00016725pilonHSYRG00086</name>
</gene>
<evidence type="ECO:0000313" key="2">
    <source>
        <dbReference type="Proteomes" id="UP000436088"/>
    </source>
</evidence>
<keyword evidence="2" id="KW-1185">Reference proteome</keyword>
<proteinExistence type="predicted"/>
<accession>A0A6A3BWL0</accession>
<organism evidence="1 2">
    <name type="scientific">Hibiscus syriacus</name>
    <name type="common">Rose of Sharon</name>
    <dbReference type="NCBI Taxonomy" id="106335"/>
    <lineage>
        <taxon>Eukaryota</taxon>
        <taxon>Viridiplantae</taxon>
        <taxon>Streptophyta</taxon>
        <taxon>Embryophyta</taxon>
        <taxon>Tracheophyta</taxon>
        <taxon>Spermatophyta</taxon>
        <taxon>Magnoliopsida</taxon>
        <taxon>eudicotyledons</taxon>
        <taxon>Gunneridae</taxon>
        <taxon>Pentapetalae</taxon>
        <taxon>rosids</taxon>
        <taxon>malvids</taxon>
        <taxon>Malvales</taxon>
        <taxon>Malvaceae</taxon>
        <taxon>Malvoideae</taxon>
        <taxon>Hibiscus</taxon>
    </lineage>
</organism>
<dbReference type="Proteomes" id="UP000436088">
    <property type="component" value="Unassembled WGS sequence"/>
</dbReference>
<comment type="caution">
    <text evidence="1">The sequence shown here is derived from an EMBL/GenBank/DDBJ whole genome shotgun (WGS) entry which is preliminary data.</text>
</comment>
<reference evidence="1" key="1">
    <citation type="submission" date="2019-09" db="EMBL/GenBank/DDBJ databases">
        <title>Draft genome information of white flower Hibiscus syriacus.</title>
        <authorList>
            <person name="Kim Y.-M."/>
        </authorList>
    </citation>
    <scope>NUCLEOTIDE SEQUENCE [LARGE SCALE GENOMIC DNA]</scope>
    <source>
        <strain evidence="1">YM2019G1</strain>
    </source>
</reference>
<name>A0A6A3BWL0_HIBSY</name>
<evidence type="ECO:0000313" key="1">
    <source>
        <dbReference type="EMBL" id="KAE8721126.1"/>
    </source>
</evidence>
<sequence>MMDGQERASRNEVLGHVDEEELRKMRRCLVGVTAGVCSVGNIVGIVDHSVAKLSKSENLKNKENGDEKVGVAFGAEKDGVALEKLSEDTSQASSSGSSIDKKEATKFIGGAFIVSCTGESLGDYSNDSVRKPIKDGCGFEEEREKKGFQIQNLSIQEGAQGVGDVGVETKVLGSNEVNTFNDEVTLLEDRARDEGDVVGFPEIGLSRYSKKIIEDLSGMGLSVEALMDLNCVSLLASGEKHDRIKLGSSNPSAIGRSLSNSDLKRRWTDASVEAEKTLSLGKLLDIRGCGGLSVYPIRIIPWFLSGAGASIVEKVVGSWWYDDEFEFIGSRGVLVDSSIVWFMHRNLGSLFLRKTKYGWTRYAESNGSQKLLDCMEGEL</sequence>
<protein>
    <submittedName>
        <fullName evidence="1">Uncharacterized protein</fullName>
    </submittedName>
</protein>